<reference evidence="1" key="2">
    <citation type="submission" date="2021-04" db="EMBL/GenBank/DDBJ databases">
        <authorList>
            <person name="Gilroy R."/>
        </authorList>
    </citation>
    <scope>NUCLEOTIDE SEQUENCE</scope>
    <source>
        <strain evidence="1">CHK185-1770</strain>
    </source>
</reference>
<gene>
    <name evidence="1" type="ORF">H9710_08900</name>
</gene>
<accession>A0A9D2MW84</accession>
<dbReference type="EMBL" id="DWXG01000074">
    <property type="protein sequence ID" value="HJB98682.1"/>
    <property type="molecule type" value="Genomic_DNA"/>
</dbReference>
<dbReference type="AlphaFoldDB" id="A0A9D2MW84"/>
<sequence length="183" mass="20859">METERAREAISHWAQEGESFTPPAWEDFPTIPLYMDQVILYLGESLELFQREESASLLTSSMINNYVKHGLLPHPEKKKYSREHLGALMAICALKQVLSMQDVDTLFGQGPLDRETYALFREAHQRAVRETCQALEKTCREKEDLKQAALLLAVEANAKRAAAERILCELGRQEKPAGKEKRD</sequence>
<dbReference type="InterPro" id="IPR014975">
    <property type="entry name" value="DUF1836"/>
</dbReference>
<evidence type="ECO:0000313" key="1">
    <source>
        <dbReference type="EMBL" id="HJB98682.1"/>
    </source>
</evidence>
<name>A0A9D2MW84_9FIRM</name>
<protein>
    <submittedName>
        <fullName evidence="1">DUF1836 domain-containing protein</fullName>
    </submittedName>
</protein>
<dbReference type="PANTHER" id="PTHR40056">
    <property type="entry name" value="HYPOTHETICAL CYTOSOLIC PROTEIN"/>
    <property type="match status" value="1"/>
</dbReference>
<dbReference type="Pfam" id="PF08876">
    <property type="entry name" value="DUF1836"/>
    <property type="match status" value="1"/>
</dbReference>
<evidence type="ECO:0000313" key="2">
    <source>
        <dbReference type="Proteomes" id="UP000826793"/>
    </source>
</evidence>
<reference evidence="1" key="1">
    <citation type="journal article" date="2021" name="PeerJ">
        <title>Extensive microbial diversity within the chicken gut microbiome revealed by metagenomics and culture.</title>
        <authorList>
            <person name="Gilroy R."/>
            <person name="Ravi A."/>
            <person name="Getino M."/>
            <person name="Pursley I."/>
            <person name="Horton D.L."/>
            <person name="Alikhan N.F."/>
            <person name="Baker D."/>
            <person name="Gharbi K."/>
            <person name="Hall N."/>
            <person name="Watson M."/>
            <person name="Adriaenssens E.M."/>
            <person name="Foster-Nyarko E."/>
            <person name="Jarju S."/>
            <person name="Secka A."/>
            <person name="Antonio M."/>
            <person name="Oren A."/>
            <person name="Chaudhuri R.R."/>
            <person name="La Ragione R."/>
            <person name="Hildebrand F."/>
            <person name="Pallen M.J."/>
        </authorList>
    </citation>
    <scope>NUCLEOTIDE SEQUENCE</scope>
    <source>
        <strain evidence="1">CHK185-1770</strain>
    </source>
</reference>
<organism evidence="1 2">
    <name type="scientific">Candidatus Acutalibacter pullicola</name>
    <dbReference type="NCBI Taxonomy" id="2838417"/>
    <lineage>
        <taxon>Bacteria</taxon>
        <taxon>Bacillati</taxon>
        <taxon>Bacillota</taxon>
        <taxon>Clostridia</taxon>
        <taxon>Eubacteriales</taxon>
        <taxon>Acutalibacteraceae</taxon>
        <taxon>Acutalibacter</taxon>
    </lineage>
</organism>
<dbReference type="Proteomes" id="UP000826793">
    <property type="component" value="Unassembled WGS sequence"/>
</dbReference>
<proteinExistence type="predicted"/>
<comment type="caution">
    <text evidence="1">The sequence shown here is derived from an EMBL/GenBank/DDBJ whole genome shotgun (WGS) entry which is preliminary data.</text>
</comment>
<dbReference type="PANTHER" id="PTHR40056:SF1">
    <property type="entry name" value="DUF1836 DOMAIN-CONTAINING PROTEIN"/>
    <property type="match status" value="1"/>
</dbReference>